<accession>W9Z1P0</accession>
<gene>
    <name evidence="2" type="ORF">FOMG_17638</name>
</gene>
<dbReference type="VEuPathDB" id="FungiDB:FOMG_17638"/>
<name>W9Z1P0_FUSOX</name>
<dbReference type="EMBL" id="JH659385">
    <property type="protein sequence ID" value="EXK25719.1"/>
    <property type="molecule type" value="Genomic_DNA"/>
</dbReference>
<reference evidence="2" key="2">
    <citation type="submission" date="2012-05" db="EMBL/GenBank/DDBJ databases">
        <title>Annotation of the Genome Sequence of Fusarium oxysporum f. sp. melonis 26406.</title>
        <authorList>
            <consortium name="The Broad Institute Genomics Platform"/>
            <person name="Ma L.-J."/>
            <person name="Corby-Kistler H."/>
            <person name="Broz K."/>
            <person name="Gale L.R."/>
            <person name="Jonkers W."/>
            <person name="O'Donnell K."/>
            <person name="Ploetz R."/>
            <person name="Steinberg C."/>
            <person name="Schwartz D.C."/>
            <person name="VanEtten H."/>
            <person name="Zhou S."/>
            <person name="Young S.K."/>
            <person name="Zeng Q."/>
            <person name="Gargeya S."/>
            <person name="Fitzgerald M."/>
            <person name="Abouelleil A."/>
            <person name="Alvarado L."/>
            <person name="Chapman S.B."/>
            <person name="Gainer-Dewar J."/>
            <person name="Goldberg J."/>
            <person name="Griggs A."/>
            <person name="Gujja S."/>
            <person name="Hansen M."/>
            <person name="Howarth C."/>
            <person name="Imamovic A."/>
            <person name="Ireland A."/>
            <person name="Larimer J."/>
            <person name="McCowan C."/>
            <person name="Murphy C."/>
            <person name="Pearson M."/>
            <person name="Poon T.W."/>
            <person name="Priest M."/>
            <person name="Roberts A."/>
            <person name="Saif S."/>
            <person name="Shea T."/>
            <person name="Sykes S."/>
            <person name="Wortman J."/>
            <person name="Nusbaum C."/>
            <person name="Birren B."/>
        </authorList>
    </citation>
    <scope>NUCLEOTIDE SEQUENCE</scope>
    <source>
        <strain evidence="2">26406</strain>
    </source>
</reference>
<dbReference type="Proteomes" id="UP000030703">
    <property type="component" value="Unassembled WGS sequence"/>
</dbReference>
<protein>
    <submittedName>
        <fullName evidence="2">Uncharacterized protein</fullName>
    </submittedName>
</protein>
<dbReference type="HOGENOM" id="CLU_1570716_0_0_1"/>
<dbReference type="AlphaFoldDB" id="W9Z1P0"/>
<sequence length="170" mass="19105">MSPSQFFDNITISLRHWCAPYSAKHVQGIHFDMSSRTFRISTGATREASFIVMHPDQTGQSSSGRSRKSGASSQTKTALTYSRAILLASYIKDVFLCGELLREGIEPRWKLGGAEAQMIALDKWVTFQARFMEGGTVLFRSFTIQSELMDRSYQTRFPSFLHLVFGGSSK</sequence>
<dbReference type="OrthoDB" id="5243188at2759"/>
<feature type="compositionally biased region" description="Low complexity" evidence="1">
    <location>
        <begin position="61"/>
        <end position="73"/>
    </location>
</feature>
<organism evidence="2">
    <name type="scientific">Fusarium oxysporum f. sp. melonis 26406</name>
    <dbReference type="NCBI Taxonomy" id="1089452"/>
    <lineage>
        <taxon>Eukaryota</taxon>
        <taxon>Fungi</taxon>
        <taxon>Dikarya</taxon>
        <taxon>Ascomycota</taxon>
        <taxon>Pezizomycotina</taxon>
        <taxon>Sordariomycetes</taxon>
        <taxon>Hypocreomycetidae</taxon>
        <taxon>Hypocreales</taxon>
        <taxon>Nectriaceae</taxon>
        <taxon>Fusarium</taxon>
        <taxon>Fusarium oxysporum species complex</taxon>
    </lineage>
</organism>
<reference evidence="2" key="1">
    <citation type="submission" date="2012-04" db="EMBL/GenBank/DDBJ databases">
        <title>The Genome Sequence of Fusarium oxysporum melonis.</title>
        <authorList>
            <consortium name="The Broad Institute Genome Sequencing Platform"/>
            <person name="Ma L.-J."/>
            <person name="Gale L.R."/>
            <person name="Schwartz D.C."/>
            <person name="Zhou S."/>
            <person name="Corby-Kistler H."/>
            <person name="Young S.K."/>
            <person name="Zeng Q."/>
            <person name="Gargeya S."/>
            <person name="Fitzgerald M."/>
            <person name="Haas B."/>
            <person name="Abouelleil A."/>
            <person name="Alvarado L."/>
            <person name="Arachchi H.M."/>
            <person name="Berlin A."/>
            <person name="Brown A."/>
            <person name="Chapman S.B."/>
            <person name="Chen Z."/>
            <person name="Dunbar C."/>
            <person name="Freedman E."/>
            <person name="Gearin G."/>
            <person name="Goldberg J."/>
            <person name="Griggs A."/>
            <person name="Gujja S."/>
            <person name="Heiman D."/>
            <person name="Howarth C."/>
            <person name="Larson L."/>
            <person name="Lui A."/>
            <person name="MacDonald P.J.P."/>
            <person name="Montmayeur A."/>
            <person name="Murphy C."/>
            <person name="Neiman D."/>
            <person name="Pearson M."/>
            <person name="Priest M."/>
            <person name="Roberts A."/>
            <person name="Saif S."/>
            <person name="Shea T."/>
            <person name="Shenoy N."/>
            <person name="Sisk P."/>
            <person name="Stolte C."/>
            <person name="Sykes S."/>
            <person name="Wortman J."/>
            <person name="Nusbaum C."/>
            <person name="Birren B."/>
        </authorList>
    </citation>
    <scope>NUCLEOTIDE SEQUENCE</scope>
    <source>
        <strain evidence="2">26406</strain>
    </source>
</reference>
<evidence type="ECO:0000313" key="2">
    <source>
        <dbReference type="EMBL" id="EXK25719.1"/>
    </source>
</evidence>
<feature type="region of interest" description="Disordered" evidence="1">
    <location>
        <begin position="55"/>
        <end position="74"/>
    </location>
</feature>
<evidence type="ECO:0000256" key="1">
    <source>
        <dbReference type="SAM" id="MobiDB-lite"/>
    </source>
</evidence>
<proteinExistence type="predicted"/>